<dbReference type="Proteomes" id="UP001451303">
    <property type="component" value="Unassembled WGS sequence"/>
</dbReference>
<evidence type="ECO:0000313" key="1">
    <source>
        <dbReference type="EMBL" id="KAL0471248.1"/>
    </source>
</evidence>
<name>A0ABR3DEX9_NEUIN</name>
<proteinExistence type="predicted"/>
<comment type="caution">
    <text evidence="1">The sequence shown here is derived from an EMBL/GenBank/DDBJ whole genome shotgun (WGS) entry which is preliminary data.</text>
</comment>
<organism evidence="1 2">
    <name type="scientific">Neurospora intermedia</name>
    <dbReference type="NCBI Taxonomy" id="5142"/>
    <lineage>
        <taxon>Eukaryota</taxon>
        <taxon>Fungi</taxon>
        <taxon>Dikarya</taxon>
        <taxon>Ascomycota</taxon>
        <taxon>Pezizomycotina</taxon>
        <taxon>Sordariomycetes</taxon>
        <taxon>Sordariomycetidae</taxon>
        <taxon>Sordariales</taxon>
        <taxon>Sordariaceae</taxon>
        <taxon>Neurospora</taxon>
    </lineage>
</organism>
<accession>A0ABR3DEX9</accession>
<keyword evidence="2" id="KW-1185">Reference proteome</keyword>
<reference evidence="1 2" key="1">
    <citation type="submission" date="2023-09" db="EMBL/GenBank/DDBJ databases">
        <title>Multi-omics analysis of a traditional fermented food reveals byproduct-associated fungal strains for waste-to-food upcycling.</title>
        <authorList>
            <consortium name="Lawrence Berkeley National Laboratory"/>
            <person name="Rekdal V.M."/>
            <person name="Villalobos-Escobedo J.M."/>
            <person name="Rodriguez-Valeron N."/>
            <person name="Garcia M.O."/>
            <person name="Vasquez D.P."/>
            <person name="Damayanti I."/>
            <person name="Sorensen P.M."/>
            <person name="Baidoo E.E."/>
            <person name="De Carvalho A.C."/>
            <person name="Riley R."/>
            <person name="Lipzen A."/>
            <person name="He G."/>
            <person name="Yan M."/>
            <person name="Haridas S."/>
            <person name="Daum C."/>
            <person name="Yoshinaga Y."/>
            <person name="Ng V."/>
            <person name="Grigoriev I.V."/>
            <person name="Munk R."/>
            <person name="Nuraida L."/>
            <person name="Wijaya C.H."/>
            <person name="Morales P.-C."/>
            <person name="Keasling J.D."/>
        </authorList>
    </citation>
    <scope>NUCLEOTIDE SEQUENCE [LARGE SCALE GENOMIC DNA]</scope>
    <source>
        <strain evidence="1 2">FGSC 2613</strain>
    </source>
</reference>
<sequence length="129" mass="14652">MQRRVTVAWLQKEPLHILTICDRGADLGGDFRLGTAISSGLGNFVESHLVLPTSHCFGSNIVFSYLRSAFTLYFHERRFTTRDVPFAQPFHVLKRTMTSRPENKGKSLGLIPFSEMPKVDVHPRGHELQ</sequence>
<gene>
    <name evidence="1" type="ORF">QR685DRAFT_588599</name>
</gene>
<evidence type="ECO:0000313" key="2">
    <source>
        <dbReference type="Proteomes" id="UP001451303"/>
    </source>
</evidence>
<protein>
    <submittedName>
        <fullName evidence="1">Uncharacterized protein</fullName>
    </submittedName>
</protein>
<dbReference type="EMBL" id="JAVLET010000004">
    <property type="protein sequence ID" value="KAL0471248.1"/>
    <property type="molecule type" value="Genomic_DNA"/>
</dbReference>